<sequence length="205" mass="22969">IYALLLFFLSIEVASSKCVNGVDNKMRLHDLYDGKKDIVFENFAILTYDNLKRPSCTERGGGSIVLPGYFQVISGKVHVKKRISITGAAHLAFNLEKNSMIVGIVCKNGKSNTPFLDDDFCYVDLFAFAQPKEFKNFKSEGAYDIFDIPGDWREMKPIMTEDNPYIEGEWKVSANLNMAGTVLGGIQVGEEWIEVSTMDDAKDEL</sequence>
<evidence type="ECO:0000313" key="3">
    <source>
        <dbReference type="Proteomes" id="UP001432322"/>
    </source>
</evidence>
<proteinExistence type="predicted"/>
<keyword evidence="3" id="KW-1185">Reference proteome</keyword>
<reference evidence="2" key="1">
    <citation type="submission" date="2023-10" db="EMBL/GenBank/DDBJ databases">
        <title>Genome assembly of Pristionchus species.</title>
        <authorList>
            <person name="Yoshida K."/>
            <person name="Sommer R.J."/>
        </authorList>
    </citation>
    <scope>NUCLEOTIDE SEQUENCE</scope>
    <source>
        <strain evidence="2">RS5133</strain>
    </source>
</reference>
<feature type="chain" id="PRO_5043618954" evidence="1">
    <location>
        <begin position="17"/>
        <end position="205"/>
    </location>
</feature>
<organism evidence="2 3">
    <name type="scientific">Pristionchus fissidentatus</name>
    <dbReference type="NCBI Taxonomy" id="1538716"/>
    <lineage>
        <taxon>Eukaryota</taxon>
        <taxon>Metazoa</taxon>
        <taxon>Ecdysozoa</taxon>
        <taxon>Nematoda</taxon>
        <taxon>Chromadorea</taxon>
        <taxon>Rhabditida</taxon>
        <taxon>Rhabditina</taxon>
        <taxon>Diplogasteromorpha</taxon>
        <taxon>Diplogasteroidea</taxon>
        <taxon>Neodiplogasteridae</taxon>
        <taxon>Pristionchus</taxon>
    </lineage>
</organism>
<protein>
    <submittedName>
        <fullName evidence="2">Uncharacterized protein</fullName>
    </submittedName>
</protein>
<accession>A0AAV5UYP2</accession>
<feature type="signal peptide" evidence="1">
    <location>
        <begin position="1"/>
        <end position="16"/>
    </location>
</feature>
<feature type="non-terminal residue" evidence="2">
    <location>
        <position position="1"/>
    </location>
</feature>
<evidence type="ECO:0000256" key="1">
    <source>
        <dbReference type="SAM" id="SignalP"/>
    </source>
</evidence>
<name>A0AAV5UYP2_9BILA</name>
<evidence type="ECO:0000313" key="2">
    <source>
        <dbReference type="EMBL" id="GMT12161.1"/>
    </source>
</evidence>
<comment type="caution">
    <text evidence="2">The sequence shown here is derived from an EMBL/GenBank/DDBJ whole genome shotgun (WGS) entry which is preliminary data.</text>
</comment>
<dbReference type="Proteomes" id="UP001432322">
    <property type="component" value="Unassembled WGS sequence"/>
</dbReference>
<dbReference type="AlphaFoldDB" id="A0AAV5UYP2"/>
<gene>
    <name evidence="2" type="ORF">PFISCL1PPCAC_3458</name>
</gene>
<dbReference type="EMBL" id="BTSY01000001">
    <property type="protein sequence ID" value="GMT12161.1"/>
    <property type="molecule type" value="Genomic_DNA"/>
</dbReference>
<keyword evidence="1" id="KW-0732">Signal</keyword>